<dbReference type="PANTHER" id="PTHR31203">
    <property type="entry name" value="BETA-KERATIN-RELATED PROTEIN-RELATED"/>
    <property type="match status" value="1"/>
</dbReference>
<keyword evidence="7" id="KW-1185">Reference proteome</keyword>
<dbReference type="GO" id="GO:0005882">
    <property type="term" value="C:intermediate filament"/>
    <property type="evidence" value="ECO:0007669"/>
    <property type="project" value="UniProtKB-KW"/>
</dbReference>
<keyword evidence="4" id="KW-0007">Acetylation</keyword>
<comment type="similarity">
    <text evidence="1 5">Belongs to the avian keratin family.</text>
</comment>
<dbReference type="OrthoDB" id="9380305at2759"/>
<organism evidence="6 7">
    <name type="scientific">Ceyx cyanopectus</name>
    <name type="common">Indigo-banded kingfisher</name>
    <dbReference type="NCBI Taxonomy" id="390723"/>
    <lineage>
        <taxon>Eukaryota</taxon>
        <taxon>Metazoa</taxon>
        <taxon>Chordata</taxon>
        <taxon>Craniata</taxon>
        <taxon>Vertebrata</taxon>
        <taxon>Euteleostomi</taxon>
        <taxon>Archelosauria</taxon>
        <taxon>Archosauria</taxon>
        <taxon>Dinosauria</taxon>
        <taxon>Saurischia</taxon>
        <taxon>Theropoda</taxon>
        <taxon>Coelurosauria</taxon>
        <taxon>Aves</taxon>
        <taxon>Neognathae</taxon>
        <taxon>Neoaves</taxon>
        <taxon>Telluraves</taxon>
        <taxon>Coraciimorphae</taxon>
        <taxon>Coraciiformes</taxon>
        <taxon>Alcedinidae</taxon>
        <taxon>Ceyx</taxon>
    </lineage>
</organism>
<evidence type="ECO:0000313" key="6">
    <source>
        <dbReference type="EMBL" id="NXY89639.1"/>
    </source>
</evidence>
<reference evidence="6 7" key="1">
    <citation type="submission" date="2020-02" db="EMBL/GenBank/DDBJ databases">
        <title>Bird 10,000 Genomes (B10K) Project - Family phase.</title>
        <authorList>
            <person name="Zhang G."/>
        </authorList>
    </citation>
    <scope>NUCLEOTIDE SEQUENCE [LARGE SCALE GENOMIC DNA]</scope>
    <source>
        <strain evidence="6">B10K-DU-013-51</strain>
        <tissue evidence="6">Mixed tissue sample</tissue>
    </source>
</reference>
<evidence type="ECO:0000256" key="5">
    <source>
        <dbReference type="RuleBase" id="RU364002"/>
    </source>
</evidence>
<protein>
    <recommendedName>
        <fullName evidence="5">Keratin</fullName>
    </recommendedName>
</protein>
<feature type="non-terminal residue" evidence="6">
    <location>
        <position position="1"/>
    </location>
</feature>
<evidence type="ECO:0000256" key="2">
    <source>
        <dbReference type="ARBA" id="ARBA00011806"/>
    </source>
</evidence>
<evidence type="ECO:0000313" key="7">
    <source>
        <dbReference type="Proteomes" id="UP000586704"/>
    </source>
</evidence>
<dbReference type="InterPro" id="IPR003461">
    <property type="entry name" value="Keratin"/>
</dbReference>
<name>A0A7L4NI73_9AVES</name>
<gene>
    <name evidence="6" type="primary">Bkj_6</name>
    <name evidence="6" type="ORF">CEYCYA_R12237</name>
</gene>
<comment type="caution">
    <text evidence="6">The sequence shown here is derived from an EMBL/GenBank/DDBJ whole genome shotgun (WGS) entry which is preliminary data.</text>
</comment>
<comment type="subunit">
    <text evidence="2 5">The avian keratins (F-ker, S-ker, C-ker and B-ker) are a complex mixture of very similar polypeptides.</text>
</comment>
<sequence>MSPYNECCLPEGALCPKPFTLTSSETCVIKYPDTIVDIVEPNSPPYSVIYPGPTLTTFPQQTLVGTTALFNNRNLLCSGGSPGFRDVCGSGTACNSALPGHDAGNFNSFPPHMPKQLCCRTFRPA</sequence>
<dbReference type="Proteomes" id="UP000586704">
    <property type="component" value="Unassembled WGS sequence"/>
</dbReference>
<evidence type="ECO:0000256" key="4">
    <source>
        <dbReference type="ARBA" id="ARBA00022990"/>
    </source>
</evidence>
<dbReference type="PANTHER" id="PTHR31203:SF1">
    <property type="entry name" value="BETA-KERATIN-RELATED PROTEIN-RELATED"/>
    <property type="match status" value="1"/>
</dbReference>
<evidence type="ECO:0000256" key="3">
    <source>
        <dbReference type="ARBA" id="ARBA00022744"/>
    </source>
</evidence>
<accession>A0A7L4NI73</accession>
<keyword evidence="3 5" id="KW-0416">Keratin</keyword>
<dbReference type="EMBL" id="VYZU01074865">
    <property type="protein sequence ID" value="NXY89639.1"/>
    <property type="molecule type" value="Genomic_DNA"/>
</dbReference>
<proteinExistence type="inferred from homology"/>
<dbReference type="AlphaFoldDB" id="A0A7L4NI73"/>
<dbReference type="GO" id="GO:0005200">
    <property type="term" value="F:structural constituent of cytoskeleton"/>
    <property type="evidence" value="ECO:0007669"/>
    <property type="project" value="InterPro"/>
</dbReference>
<dbReference type="Pfam" id="PF02422">
    <property type="entry name" value="Keratin"/>
    <property type="match status" value="1"/>
</dbReference>
<feature type="non-terminal residue" evidence="6">
    <location>
        <position position="125"/>
    </location>
</feature>
<evidence type="ECO:0000256" key="1">
    <source>
        <dbReference type="ARBA" id="ARBA00008702"/>
    </source>
</evidence>